<comment type="caution">
    <text evidence="19">The sequence shown here is derived from an EMBL/GenBank/DDBJ whole genome shotgun (WGS) entry which is preliminary data.</text>
</comment>
<feature type="disulfide bond" evidence="16">
    <location>
        <begin position="206"/>
        <end position="240"/>
    </location>
</feature>
<evidence type="ECO:0000256" key="6">
    <source>
        <dbReference type="ARBA" id="ARBA00022559"/>
    </source>
</evidence>
<dbReference type="FunFam" id="1.10.420.10:FF:000001">
    <property type="entry name" value="Peroxidase"/>
    <property type="match status" value="1"/>
</dbReference>
<dbReference type="InterPro" id="IPR000823">
    <property type="entry name" value="Peroxidase_pln"/>
</dbReference>
<comment type="subcellular location">
    <subcellularLocation>
        <location evidence="17">Secreted</location>
    </subcellularLocation>
</comment>
<evidence type="ECO:0000256" key="15">
    <source>
        <dbReference type="PIRSR" id="PIRSR600823-4"/>
    </source>
</evidence>
<feature type="active site" description="Proton acceptor" evidence="13">
    <location>
        <position position="76"/>
    </location>
</feature>
<dbReference type="GO" id="GO:0006979">
    <property type="term" value="P:response to oxidative stress"/>
    <property type="evidence" value="ECO:0007669"/>
    <property type="project" value="UniProtKB-UniRule"/>
</dbReference>
<evidence type="ECO:0000256" key="7">
    <source>
        <dbReference type="ARBA" id="ARBA00022617"/>
    </source>
</evidence>
<dbReference type="EMBL" id="JBDFQZ010000008">
    <property type="protein sequence ID" value="KAK9698181.1"/>
    <property type="molecule type" value="Genomic_DNA"/>
</dbReference>
<evidence type="ECO:0000313" key="20">
    <source>
        <dbReference type="Proteomes" id="UP001443914"/>
    </source>
</evidence>
<name>A0AAW1J6S6_SAPOF</name>
<feature type="disulfide bond" evidence="16">
    <location>
        <begin position="78"/>
        <end position="83"/>
    </location>
</feature>
<dbReference type="EMBL" id="JBDFQZ010000008">
    <property type="protein sequence ID" value="KAK9698180.1"/>
    <property type="molecule type" value="Genomic_DNA"/>
</dbReference>
<keyword evidence="12 17" id="KW-0376">Hydrogen peroxide</keyword>
<feature type="binding site" evidence="14">
    <location>
        <position position="80"/>
    </location>
    <ligand>
        <name>Ca(2+)</name>
        <dbReference type="ChEBI" id="CHEBI:29108"/>
        <label>1</label>
    </ligand>
</feature>
<evidence type="ECO:0000256" key="12">
    <source>
        <dbReference type="ARBA" id="ARBA00023324"/>
    </source>
</evidence>
<dbReference type="SUPFAM" id="SSF48113">
    <property type="entry name" value="Heme-dependent peroxidases"/>
    <property type="match status" value="1"/>
</dbReference>
<evidence type="ECO:0000259" key="18">
    <source>
        <dbReference type="PROSITE" id="PS50873"/>
    </source>
</evidence>
<dbReference type="PANTHER" id="PTHR31517:SF17">
    <property type="entry name" value="PEROXIDASE 6"/>
    <property type="match status" value="1"/>
</dbReference>
<feature type="site" description="Transition state stabilizer" evidence="15">
    <location>
        <position position="72"/>
    </location>
</feature>
<feature type="binding site" evidence="14">
    <location>
        <position position="251"/>
    </location>
    <ligand>
        <name>Ca(2+)</name>
        <dbReference type="ChEBI" id="CHEBI:29108"/>
        <label>2</label>
    </ligand>
</feature>
<feature type="binding site" evidence="14">
    <location>
        <position position="86"/>
    </location>
    <ligand>
        <name>Ca(2+)</name>
        <dbReference type="ChEBI" id="CHEBI:29108"/>
        <label>1</label>
    </ligand>
</feature>
<dbReference type="GO" id="GO:0140825">
    <property type="term" value="F:lactoperoxidase activity"/>
    <property type="evidence" value="ECO:0007669"/>
    <property type="project" value="UniProtKB-EC"/>
</dbReference>
<evidence type="ECO:0000256" key="3">
    <source>
        <dbReference type="ARBA" id="ARBA00006873"/>
    </source>
</evidence>
<protein>
    <recommendedName>
        <fullName evidence="4 17">Peroxidase</fullName>
        <ecNumber evidence="4 17">1.11.1.7</ecNumber>
    </recommendedName>
</protein>
<dbReference type="Gene3D" id="1.10.520.10">
    <property type="match status" value="1"/>
</dbReference>
<accession>A0AAW1J6S6</accession>
<evidence type="ECO:0000256" key="16">
    <source>
        <dbReference type="PIRSR" id="PIRSR600823-5"/>
    </source>
</evidence>
<dbReference type="PRINTS" id="PR00458">
    <property type="entry name" value="PEROXIDASE"/>
</dbReference>
<dbReference type="GO" id="GO:0005576">
    <property type="term" value="C:extracellular region"/>
    <property type="evidence" value="ECO:0007669"/>
    <property type="project" value="UniProtKB-SubCell"/>
</dbReference>
<dbReference type="PROSITE" id="PS50873">
    <property type="entry name" value="PEROXIDASE_4"/>
    <property type="match status" value="1"/>
</dbReference>
<evidence type="ECO:0000256" key="8">
    <source>
        <dbReference type="ARBA" id="ARBA00022723"/>
    </source>
</evidence>
<keyword evidence="20" id="KW-1185">Reference proteome</keyword>
<keyword evidence="10 14" id="KW-0408">Iron</keyword>
<comment type="function">
    <text evidence="2">Removal of H(2)O(2), oxidation of toxic reductants, biosynthesis and degradation of lignin, suberization, auxin catabolism, response to environmental stresses such as wounding, pathogen attack and oxidative stress. These functions might be dependent on each isozyme/isoform in each plant tissue.</text>
</comment>
<feature type="domain" description="Plant heme peroxidase family profile" evidence="18">
    <location>
        <begin position="35"/>
        <end position="331"/>
    </location>
</feature>
<feature type="binding site" evidence="14">
    <location>
        <position position="259"/>
    </location>
    <ligand>
        <name>Ca(2+)</name>
        <dbReference type="ChEBI" id="CHEBI:29108"/>
        <label>2</label>
    </ligand>
</feature>
<dbReference type="Gene3D" id="1.10.420.10">
    <property type="entry name" value="Peroxidase, domain 2"/>
    <property type="match status" value="1"/>
</dbReference>
<comment type="similarity">
    <text evidence="17">Belongs to the peroxidase family. Classical plant (class III) peroxidase subfamily.</text>
</comment>
<keyword evidence="11 16" id="KW-1015">Disulfide bond</keyword>
<feature type="disulfide bond" evidence="16">
    <location>
        <begin position="127"/>
        <end position="327"/>
    </location>
</feature>
<evidence type="ECO:0000256" key="9">
    <source>
        <dbReference type="ARBA" id="ARBA00023002"/>
    </source>
</evidence>
<keyword evidence="5 17" id="KW-0964">Secreted</keyword>
<feature type="binding site" evidence="14">
    <location>
        <position position="95"/>
    </location>
    <ligand>
        <name>Ca(2+)</name>
        <dbReference type="ChEBI" id="CHEBI:29108"/>
        <label>1</label>
    </ligand>
</feature>
<evidence type="ECO:0000256" key="13">
    <source>
        <dbReference type="PIRSR" id="PIRSR600823-1"/>
    </source>
</evidence>
<comment type="similarity">
    <text evidence="3">Belongs to the peroxidase family. Ascorbate peroxidase subfamily.</text>
</comment>
<feature type="disulfide bond" evidence="16">
    <location>
        <begin position="45"/>
        <end position="121"/>
    </location>
</feature>
<keyword evidence="14 17" id="KW-0106">Calcium</keyword>
<dbReference type="InterPro" id="IPR002016">
    <property type="entry name" value="Haem_peroxidase"/>
</dbReference>
<dbReference type="AlphaFoldDB" id="A0AAW1J6S6"/>
<organism evidence="19 20">
    <name type="scientific">Saponaria officinalis</name>
    <name type="common">Common soapwort</name>
    <name type="synonym">Lychnis saponaria</name>
    <dbReference type="NCBI Taxonomy" id="3572"/>
    <lineage>
        <taxon>Eukaryota</taxon>
        <taxon>Viridiplantae</taxon>
        <taxon>Streptophyta</taxon>
        <taxon>Embryophyta</taxon>
        <taxon>Tracheophyta</taxon>
        <taxon>Spermatophyta</taxon>
        <taxon>Magnoliopsida</taxon>
        <taxon>eudicotyledons</taxon>
        <taxon>Gunneridae</taxon>
        <taxon>Pentapetalae</taxon>
        <taxon>Caryophyllales</taxon>
        <taxon>Caryophyllaceae</taxon>
        <taxon>Caryophylleae</taxon>
        <taxon>Saponaria</taxon>
    </lineage>
</organism>
<feature type="binding site" description="axial binding residue" evidence="14">
    <location>
        <position position="199"/>
    </location>
    <ligand>
        <name>heme b</name>
        <dbReference type="ChEBI" id="CHEBI:60344"/>
    </ligand>
    <ligandPart>
        <name>Fe</name>
        <dbReference type="ChEBI" id="CHEBI:18248"/>
    </ligandPart>
</feature>
<dbReference type="PROSITE" id="PS00435">
    <property type="entry name" value="PEROXIDASE_1"/>
    <property type="match status" value="1"/>
</dbReference>
<evidence type="ECO:0000313" key="19">
    <source>
        <dbReference type="EMBL" id="KAK9698180.1"/>
    </source>
</evidence>
<keyword evidence="8 14" id="KW-0479">Metal-binding</keyword>
<dbReference type="FunFam" id="1.10.520.10:FF:000008">
    <property type="entry name" value="Peroxidase"/>
    <property type="match status" value="1"/>
</dbReference>
<gene>
    <name evidence="19" type="ORF">RND81_08G087200</name>
</gene>
<dbReference type="InterPro" id="IPR010255">
    <property type="entry name" value="Haem_peroxidase_sf"/>
</dbReference>
<keyword evidence="7 17" id="KW-0349">Heme</keyword>
<dbReference type="CDD" id="cd00693">
    <property type="entry name" value="secretory_peroxidase"/>
    <property type="match status" value="1"/>
</dbReference>
<dbReference type="EC" id="1.11.1.7" evidence="4 17"/>
<dbReference type="GO" id="GO:0042744">
    <property type="term" value="P:hydrogen peroxide catabolic process"/>
    <property type="evidence" value="ECO:0007669"/>
    <property type="project" value="UniProtKB-KW"/>
</dbReference>
<comment type="cofactor">
    <cofactor evidence="14 17">
        <name>Ca(2+)</name>
        <dbReference type="ChEBI" id="CHEBI:29108"/>
    </cofactor>
    <text evidence="14 17">Binds 2 calcium ions per subunit.</text>
</comment>
<reference evidence="19 20" key="1">
    <citation type="submission" date="2024-03" db="EMBL/GenBank/DDBJ databases">
        <title>WGS assembly of Saponaria officinalis var. Norfolk2.</title>
        <authorList>
            <person name="Jenkins J."/>
            <person name="Shu S."/>
            <person name="Grimwood J."/>
            <person name="Barry K."/>
            <person name="Goodstein D."/>
            <person name="Schmutz J."/>
            <person name="Leebens-Mack J."/>
            <person name="Osbourn A."/>
        </authorList>
    </citation>
    <scope>NUCLEOTIDE SEQUENCE [LARGE SCALE GENOMIC DNA]</scope>
    <source>
        <strain evidence="20">cv. Norfolk2</strain>
        <strain evidence="19">JIC</strain>
        <tissue evidence="19">Leaf</tissue>
    </source>
</reference>
<dbReference type="InterPro" id="IPR019793">
    <property type="entry name" value="Peroxidases_heam-ligand_BS"/>
</dbReference>
<proteinExistence type="inferred from homology"/>
<feature type="binding site" evidence="14">
    <location>
        <position position="200"/>
    </location>
    <ligand>
        <name>Ca(2+)</name>
        <dbReference type="ChEBI" id="CHEBI:29108"/>
        <label>2</label>
    </ligand>
</feature>
<dbReference type="PANTHER" id="PTHR31517">
    <property type="match status" value="1"/>
</dbReference>
<keyword evidence="9 17" id="KW-0560">Oxidoreductase</keyword>
<evidence type="ECO:0000256" key="10">
    <source>
        <dbReference type="ARBA" id="ARBA00023004"/>
    </source>
</evidence>
<feature type="binding site" evidence="14">
    <location>
        <position position="84"/>
    </location>
    <ligand>
        <name>Ca(2+)</name>
        <dbReference type="ChEBI" id="CHEBI:29108"/>
        <label>1</label>
    </ligand>
</feature>
<evidence type="ECO:0000256" key="11">
    <source>
        <dbReference type="ARBA" id="ARBA00023157"/>
    </source>
</evidence>
<dbReference type="Proteomes" id="UP001443914">
    <property type="component" value="Unassembled WGS sequence"/>
</dbReference>
<evidence type="ECO:0000256" key="1">
    <source>
        <dbReference type="ARBA" id="ARBA00000189"/>
    </source>
</evidence>
<feature type="binding site" evidence="14">
    <location>
        <position position="82"/>
    </location>
    <ligand>
        <name>Ca(2+)</name>
        <dbReference type="ChEBI" id="CHEBI:29108"/>
        <label>1</label>
    </ligand>
</feature>
<dbReference type="GO" id="GO:0020037">
    <property type="term" value="F:heme binding"/>
    <property type="evidence" value="ECO:0007669"/>
    <property type="project" value="UniProtKB-UniRule"/>
</dbReference>
<dbReference type="InterPro" id="IPR033905">
    <property type="entry name" value="Secretory_peroxidase"/>
</dbReference>
<dbReference type="GO" id="GO:0046872">
    <property type="term" value="F:metal ion binding"/>
    <property type="evidence" value="ECO:0007669"/>
    <property type="project" value="UniProtKB-UniRule"/>
</dbReference>
<comment type="catalytic activity">
    <reaction evidence="1 17">
        <text>2 a phenolic donor + H2O2 = 2 a phenolic radical donor + 2 H2O</text>
        <dbReference type="Rhea" id="RHEA:56136"/>
        <dbReference type="ChEBI" id="CHEBI:15377"/>
        <dbReference type="ChEBI" id="CHEBI:16240"/>
        <dbReference type="ChEBI" id="CHEBI:139520"/>
        <dbReference type="ChEBI" id="CHEBI:139521"/>
        <dbReference type="EC" id="1.11.1.7"/>
    </reaction>
</comment>
<comment type="cofactor">
    <cofactor evidence="14 17">
        <name>heme b</name>
        <dbReference type="ChEBI" id="CHEBI:60344"/>
    </cofactor>
    <text evidence="14 17">Binds 1 heme b (iron(II)-protoporphyrin IX) group per subunit.</text>
</comment>
<dbReference type="PRINTS" id="PR00461">
    <property type="entry name" value="PLPEROXIDASE"/>
</dbReference>
<sequence>MENKTFVLVGGNHLYKVAAVLALLFFVSRFPSSYGFNVGFYDFSCPAAEFIVRTTVRSAASNDPTVPGKLLRLLFHDCFVEGCDASVLLEGKGTEKDDPANASLGGFDVIETAKREIEIFCPDIVSCADIVAMAARDAVALTGGPDIPIPTGRRDGMISAVSNVRPNIVDTSFTVDDMMKIFRSKGLSLEDIVILSGSHTIGLAHCGAFNDRFQINSKGNLTFVDSTLDKTYAMNLAKKCSKSTTATVSIDPQTAFSFDNQYYNNLIAHRGLFQSDSTLFADQRTRNLVEQFARDVNSFYEGWSQSFIKLSSIGVKTDGEGEVRETCSRING</sequence>
<evidence type="ECO:0000256" key="14">
    <source>
        <dbReference type="PIRSR" id="PIRSR600823-3"/>
    </source>
</evidence>
<evidence type="ECO:0000256" key="17">
    <source>
        <dbReference type="RuleBase" id="RU362060"/>
    </source>
</evidence>
<feature type="binding site" evidence="14">
    <location>
        <position position="254"/>
    </location>
    <ligand>
        <name>Ca(2+)</name>
        <dbReference type="ChEBI" id="CHEBI:29108"/>
        <label>2</label>
    </ligand>
</feature>
<keyword evidence="6 17" id="KW-0575">Peroxidase</keyword>
<evidence type="ECO:0000256" key="2">
    <source>
        <dbReference type="ARBA" id="ARBA00002322"/>
    </source>
</evidence>
<feature type="binding site" evidence="14">
    <location>
        <position position="77"/>
    </location>
    <ligand>
        <name>Ca(2+)</name>
        <dbReference type="ChEBI" id="CHEBI:29108"/>
        <label>1</label>
    </ligand>
</feature>
<dbReference type="Pfam" id="PF00141">
    <property type="entry name" value="peroxidase"/>
    <property type="match status" value="1"/>
</dbReference>
<evidence type="ECO:0000256" key="4">
    <source>
        <dbReference type="ARBA" id="ARBA00012313"/>
    </source>
</evidence>
<evidence type="ECO:0000256" key="5">
    <source>
        <dbReference type="ARBA" id="ARBA00022525"/>
    </source>
</evidence>